<dbReference type="EMBL" id="CP000083">
    <property type="protein sequence ID" value="AAZ25737.1"/>
    <property type="molecule type" value="Genomic_DNA"/>
</dbReference>
<dbReference type="RefSeq" id="WP_011041154.1">
    <property type="nucleotide sequence ID" value="NC_003910.7"/>
</dbReference>
<sequence>MSNRLAALLASWFPDKDSCQWVLASIIETQRSSYRKSGAMMLINSLGKSYGLLSGGCLEADLMRQAQKCWHQNSNITVCYDMQDDSDIAWQLGIGCGGLVKVLLQPINHDNNYLDLLTLKSQLDNRNACFYHIDTLNTQNTSVSNNQVLSKSVSSLEPLITIKPSPALVIFGGGVDAQPLVKIAQTLGWFICLIDCRTAYARAAYFKEADIVINQDYTSLEKNLVLPKADAIVIMHHNVSLDAHALQLVKNQENLAAASYIGLLGPQHRTEKVLKKAQLNSTDLPNKLANKLANPIGFDLGGDLPESIALAILSQAHATLEQASGNSLGYFQSQITNNIKQVISHAG</sequence>
<proteinExistence type="predicted"/>
<evidence type="ECO:0000259" key="1">
    <source>
        <dbReference type="Pfam" id="PF02625"/>
    </source>
</evidence>
<dbReference type="PANTHER" id="PTHR30388:SF4">
    <property type="entry name" value="MOLYBDENUM COFACTOR INSERTION CHAPERONE PAOD"/>
    <property type="match status" value="1"/>
</dbReference>
<dbReference type="KEGG" id="cps:CPS_0280"/>
<organism evidence="3 4">
    <name type="scientific">Colwellia psychrerythraea (strain 34H / ATCC BAA-681)</name>
    <name type="common">Vibrio psychroerythus</name>
    <dbReference type="NCBI Taxonomy" id="167879"/>
    <lineage>
        <taxon>Bacteria</taxon>
        <taxon>Pseudomonadati</taxon>
        <taxon>Pseudomonadota</taxon>
        <taxon>Gammaproteobacteria</taxon>
        <taxon>Alteromonadales</taxon>
        <taxon>Colwelliaceae</taxon>
        <taxon>Colwellia</taxon>
    </lineage>
</organism>
<evidence type="ECO:0000313" key="4">
    <source>
        <dbReference type="Proteomes" id="UP000000547"/>
    </source>
</evidence>
<dbReference type="InterPro" id="IPR003777">
    <property type="entry name" value="XdhC_CoxI"/>
</dbReference>
<dbReference type="STRING" id="167879.CPS_0280"/>
<dbReference type="Proteomes" id="UP000000547">
    <property type="component" value="Chromosome"/>
</dbReference>
<dbReference type="HOGENOM" id="CLU_041115_1_1_6"/>
<dbReference type="AlphaFoldDB" id="Q48A66"/>
<dbReference type="Pfam" id="PF13478">
    <property type="entry name" value="XdhC_C"/>
    <property type="match status" value="1"/>
</dbReference>
<dbReference type="Pfam" id="PF02625">
    <property type="entry name" value="XdhC_CoxI"/>
    <property type="match status" value="1"/>
</dbReference>
<dbReference type="Gene3D" id="3.40.50.720">
    <property type="entry name" value="NAD(P)-binding Rossmann-like Domain"/>
    <property type="match status" value="1"/>
</dbReference>
<name>Q48A66_COLP3</name>
<feature type="domain" description="XdhC Rossmann" evidence="2">
    <location>
        <begin position="168"/>
        <end position="315"/>
    </location>
</feature>
<evidence type="ECO:0000259" key="2">
    <source>
        <dbReference type="Pfam" id="PF13478"/>
    </source>
</evidence>
<accession>Q48A66</accession>
<feature type="domain" description="XdhC- CoxI" evidence="1">
    <location>
        <begin position="20"/>
        <end position="81"/>
    </location>
</feature>
<dbReference type="InterPro" id="IPR027051">
    <property type="entry name" value="XdhC_Rossmann_dom"/>
</dbReference>
<dbReference type="InterPro" id="IPR052698">
    <property type="entry name" value="MoCofactor_Util/Proc"/>
</dbReference>
<protein>
    <submittedName>
        <fullName evidence="3">Putative xanthine dehydrogenase accessory factor</fullName>
    </submittedName>
</protein>
<reference evidence="3" key="1">
    <citation type="journal article" date="2005" name="Proc. Natl. Acad. Sci. U.S.A.">
        <title>The psychrophilic lifestyle as revealed by the genome sequence of Colwellia psychrerythraea 34H through genomic and proteomic analyses.</title>
        <authorList>
            <person name="Methe B.A."/>
            <person name="Nelson K.E."/>
            <person name="Deming J.W."/>
            <person name="Momen B."/>
            <person name="Melamud E."/>
            <person name="Zhang X."/>
            <person name="Moult J."/>
            <person name="Madupu R."/>
            <person name="Nelson W.C."/>
            <person name="Dodson R.J."/>
            <person name="Brinkac L.M."/>
            <person name="Daugherty S.C."/>
            <person name="Durkin A.S."/>
            <person name="DeBoy R.T."/>
            <person name="Kolonay J.F."/>
            <person name="Sullivan S.A."/>
            <person name="Zhou L."/>
            <person name="Davidsen T.M."/>
            <person name="Wu M."/>
            <person name="Huston A.L."/>
            <person name="Lewis M."/>
            <person name="Weaver B."/>
            <person name="Weidman J.F."/>
            <person name="Khouri H."/>
            <person name="Utterback T.R."/>
            <person name="Feldblyum T.V."/>
            <person name="Fraser C.M."/>
        </authorList>
    </citation>
    <scope>NUCLEOTIDE SEQUENCE [LARGE SCALE GENOMIC DNA]</scope>
    <source>
        <strain evidence="3">34H</strain>
    </source>
</reference>
<gene>
    <name evidence="3" type="ordered locus">CPS_0280</name>
</gene>
<dbReference type="PANTHER" id="PTHR30388">
    <property type="entry name" value="ALDEHYDE OXIDOREDUCTASE MOLYBDENUM COFACTOR ASSEMBLY PROTEIN"/>
    <property type="match status" value="1"/>
</dbReference>
<evidence type="ECO:0000313" key="3">
    <source>
        <dbReference type="EMBL" id="AAZ25737.1"/>
    </source>
</evidence>